<gene>
    <name evidence="1" type="ORF">AC579_4666</name>
</gene>
<proteinExistence type="predicted"/>
<reference evidence="1 2" key="1">
    <citation type="submission" date="2015-07" db="EMBL/GenBank/DDBJ databases">
        <title>Comparative genomics of the Sigatoka disease complex on banana suggests a link between parallel evolutionary changes in Pseudocercospora fijiensis and Pseudocercospora eumusae and increased virulence on the banana host.</title>
        <authorList>
            <person name="Chang T.-C."/>
            <person name="Salvucci A."/>
            <person name="Crous P.W."/>
            <person name="Stergiopoulos I."/>
        </authorList>
    </citation>
    <scope>NUCLEOTIDE SEQUENCE [LARGE SCALE GENOMIC DNA]</scope>
    <source>
        <strain evidence="1 2">CBS 116634</strain>
    </source>
</reference>
<protein>
    <submittedName>
        <fullName evidence="1">Uncharacterized protein</fullName>
    </submittedName>
</protein>
<keyword evidence="2" id="KW-1185">Reference proteome</keyword>
<name>A0A139IBG2_9PEZI</name>
<accession>A0A139IBG2</accession>
<dbReference type="AlphaFoldDB" id="A0A139IBG2"/>
<dbReference type="EMBL" id="LFZO01000169">
    <property type="protein sequence ID" value="KXT12014.1"/>
    <property type="molecule type" value="Genomic_DNA"/>
</dbReference>
<dbReference type="Proteomes" id="UP000073492">
    <property type="component" value="Unassembled WGS sequence"/>
</dbReference>
<evidence type="ECO:0000313" key="2">
    <source>
        <dbReference type="Proteomes" id="UP000073492"/>
    </source>
</evidence>
<evidence type="ECO:0000313" key="1">
    <source>
        <dbReference type="EMBL" id="KXT12014.1"/>
    </source>
</evidence>
<comment type="caution">
    <text evidence="1">The sequence shown here is derived from an EMBL/GenBank/DDBJ whole genome shotgun (WGS) entry which is preliminary data.</text>
</comment>
<organism evidence="1 2">
    <name type="scientific">Pseudocercospora musae</name>
    <dbReference type="NCBI Taxonomy" id="113226"/>
    <lineage>
        <taxon>Eukaryota</taxon>
        <taxon>Fungi</taxon>
        <taxon>Dikarya</taxon>
        <taxon>Ascomycota</taxon>
        <taxon>Pezizomycotina</taxon>
        <taxon>Dothideomycetes</taxon>
        <taxon>Dothideomycetidae</taxon>
        <taxon>Mycosphaerellales</taxon>
        <taxon>Mycosphaerellaceae</taxon>
        <taxon>Pseudocercospora</taxon>
    </lineage>
</organism>
<sequence length="176" mass="19267">MTASQGKRAGKQACSAALSRALGGSWQHGVKRKVENSYDPVAQMQHCDIAWCDQPRHLAECQFPRWQWPPHARIEDKEHLRNGVTSASGVVPFWFVESHEAAGNGENARVLTATAYHRPFGSREYRTPSADDFIQCSREVGVRRGGGAATICFQILSLNVQHITALSLPIAGANAS</sequence>